<organism evidence="2 3">
    <name type="scientific">Colletotrichum sojae</name>
    <dbReference type="NCBI Taxonomy" id="2175907"/>
    <lineage>
        <taxon>Eukaryota</taxon>
        <taxon>Fungi</taxon>
        <taxon>Dikarya</taxon>
        <taxon>Ascomycota</taxon>
        <taxon>Pezizomycotina</taxon>
        <taxon>Sordariomycetes</taxon>
        <taxon>Hypocreomycetidae</taxon>
        <taxon>Glomerellales</taxon>
        <taxon>Glomerellaceae</taxon>
        <taxon>Colletotrichum</taxon>
        <taxon>Colletotrichum orchidearum species complex</taxon>
    </lineage>
</organism>
<dbReference type="Proteomes" id="UP000652219">
    <property type="component" value="Unassembled WGS sequence"/>
</dbReference>
<comment type="caution">
    <text evidence="2">The sequence shown here is derived from an EMBL/GenBank/DDBJ whole genome shotgun (WGS) entry which is preliminary data.</text>
</comment>
<reference evidence="2 3" key="1">
    <citation type="journal article" date="2020" name="Phytopathology">
        <title>Genome Sequence Resources of Colletotrichum truncatum, C. plurivorum, C. musicola, and C. sojae: Four Species Pathogenic to Soybean (Glycine max).</title>
        <authorList>
            <person name="Rogerio F."/>
            <person name="Boufleur T.R."/>
            <person name="Ciampi-Guillardi M."/>
            <person name="Sukno S.A."/>
            <person name="Thon M.R."/>
            <person name="Massola Junior N.S."/>
            <person name="Baroncelli R."/>
        </authorList>
    </citation>
    <scope>NUCLEOTIDE SEQUENCE [LARGE SCALE GENOMIC DNA]</scope>
    <source>
        <strain evidence="2 3">LFN0009</strain>
    </source>
</reference>
<evidence type="ECO:0000313" key="2">
    <source>
        <dbReference type="EMBL" id="KAF6796971.1"/>
    </source>
</evidence>
<feature type="chain" id="PRO_5034570329" evidence="1">
    <location>
        <begin position="22"/>
        <end position="71"/>
    </location>
</feature>
<protein>
    <submittedName>
        <fullName evidence="2">Uncharacterized protein</fullName>
    </submittedName>
</protein>
<evidence type="ECO:0000256" key="1">
    <source>
        <dbReference type="SAM" id="SignalP"/>
    </source>
</evidence>
<feature type="signal peptide" evidence="1">
    <location>
        <begin position="1"/>
        <end position="21"/>
    </location>
</feature>
<proteinExistence type="predicted"/>
<keyword evidence="3" id="KW-1185">Reference proteome</keyword>
<keyword evidence="1" id="KW-0732">Signal</keyword>
<accession>A0A8H6ML09</accession>
<sequence length="71" mass="7863">MHINLSASTLVGTYFAVSASATCVTSWPDYTCQSAQLGCCLDISYGLQNQGARTEKWRYDWTMVNCNTCKP</sequence>
<gene>
    <name evidence="2" type="ORF">CSOJ01_13087</name>
</gene>
<name>A0A8H6ML09_9PEZI</name>
<dbReference type="EMBL" id="WIGN01000362">
    <property type="protein sequence ID" value="KAF6796971.1"/>
    <property type="molecule type" value="Genomic_DNA"/>
</dbReference>
<evidence type="ECO:0000313" key="3">
    <source>
        <dbReference type="Proteomes" id="UP000652219"/>
    </source>
</evidence>
<dbReference type="AlphaFoldDB" id="A0A8H6ML09"/>